<dbReference type="Pfam" id="PF07963">
    <property type="entry name" value="N_methyl"/>
    <property type="match status" value="1"/>
</dbReference>
<dbReference type="InterPro" id="IPR012902">
    <property type="entry name" value="N_methyl_site"/>
</dbReference>
<dbReference type="InterPro" id="IPR045584">
    <property type="entry name" value="Pilin-like"/>
</dbReference>
<protein>
    <submittedName>
        <fullName evidence="3">Type II secretion system protein</fullName>
    </submittedName>
</protein>
<dbReference type="AlphaFoldDB" id="A0A9D1JM98"/>
<dbReference type="Proteomes" id="UP000823928">
    <property type="component" value="Unassembled WGS sequence"/>
</dbReference>
<accession>A0A9D1JM98</accession>
<name>A0A9D1JM98_9BACT</name>
<dbReference type="EMBL" id="DVIU01000030">
    <property type="protein sequence ID" value="HIS35284.1"/>
    <property type="molecule type" value="Genomic_DNA"/>
</dbReference>
<feature type="domain" description="DUF6613" evidence="2">
    <location>
        <begin position="35"/>
        <end position="234"/>
    </location>
</feature>
<proteinExistence type="predicted"/>
<dbReference type="Gene3D" id="3.30.700.10">
    <property type="entry name" value="Glycoprotein, Type 4 Pilin"/>
    <property type="match status" value="1"/>
</dbReference>
<feature type="transmembrane region" description="Helical" evidence="1">
    <location>
        <begin position="12"/>
        <end position="30"/>
    </location>
</feature>
<reference evidence="3" key="1">
    <citation type="submission" date="2020-10" db="EMBL/GenBank/DDBJ databases">
        <authorList>
            <person name="Gilroy R."/>
        </authorList>
    </citation>
    <scope>NUCLEOTIDE SEQUENCE</scope>
    <source>
        <strain evidence="3">6276</strain>
    </source>
</reference>
<dbReference type="NCBIfam" id="TIGR02532">
    <property type="entry name" value="IV_pilin_GFxxxE"/>
    <property type="match status" value="1"/>
</dbReference>
<dbReference type="Pfam" id="PF20318">
    <property type="entry name" value="DUF6613"/>
    <property type="match status" value="1"/>
</dbReference>
<gene>
    <name evidence="3" type="ORF">IAC10_01445</name>
</gene>
<evidence type="ECO:0000256" key="1">
    <source>
        <dbReference type="SAM" id="Phobius"/>
    </source>
</evidence>
<evidence type="ECO:0000313" key="4">
    <source>
        <dbReference type="Proteomes" id="UP000823928"/>
    </source>
</evidence>
<organism evidence="3 4">
    <name type="scientific">Candidatus Scatousia excrementigallinarum</name>
    <dbReference type="NCBI Taxonomy" id="2840935"/>
    <lineage>
        <taxon>Bacteria</taxon>
        <taxon>Candidatus Scatousia</taxon>
    </lineage>
</organism>
<keyword evidence="1" id="KW-0812">Transmembrane</keyword>
<dbReference type="SUPFAM" id="SSF54523">
    <property type="entry name" value="Pili subunits"/>
    <property type="match status" value="1"/>
</dbReference>
<comment type="caution">
    <text evidence="3">The sequence shown here is derived from an EMBL/GenBank/DDBJ whole genome shotgun (WGS) entry which is preliminary data.</text>
</comment>
<keyword evidence="1" id="KW-0472">Membrane</keyword>
<evidence type="ECO:0000313" key="3">
    <source>
        <dbReference type="EMBL" id="HIS35284.1"/>
    </source>
</evidence>
<evidence type="ECO:0000259" key="2">
    <source>
        <dbReference type="Pfam" id="PF20318"/>
    </source>
</evidence>
<keyword evidence="1" id="KW-1133">Transmembrane helix</keyword>
<reference evidence="3" key="2">
    <citation type="journal article" date="2021" name="PeerJ">
        <title>Extensive microbial diversity within the chicken gut microbiome revealed by metagenomics and culture.</title>
        <authorList>
            <person name="Gilroy R."/>
            <person name="Ravi A."/>
            <person name="Getino M."/>
            <person name="Pursley I."/>
            <person name="Horton D.L."/>
            <person name="Alikhan N.F."/>
            <person name="Baker D."/>
            <person name="Gharbi K."/>
            <person name="Hall N."/>
            <person name="Watson M."/>
            <person name="Adriaenssens E.M."/>
            <person name="Foster-Nyarko E."/>
            <person name="Jarju S."/>
            <person name="Secka A."/>
            <person name="Antonio M."/>
            <person name="Oren A."/>
            <person name="Chaudhuri R.R."/>
            <person name="La Ragione R."/>
            <person name="Hildebrand F."/>
            <person name="Pallen M.J."/>
        </authorList>
    </citation>
    <scope>NUCLEOTIDE SEQUENCE</scope>
    <source>
        <strain evidence="3">6276</strain>
    </source>
</reference>
<dbReference type="InterPro" id="IPR046721">
    <property type="entry name" value="DUF6613"/>
</dbReference>
<sequence>MKRYIFQNGFTLAEVLITLGVIGIVAALTIPNVTSNYRKKVVETRMAKFYTVINQAIRRSEADNGPVKYWDVLKAEEIEDENGDGSGYYRTNTIDWYNKYLKPYLIVQKVEETATYEGKVKVFFQDGSMLLFSSTSWLYYPEAKSYLEAGGDDTLKDRNREISGIKYFTFMFYPELGNGGVYPYHQNQNVDDDDVRNNSALGCKAKVPTNERAYCTLMIARNGWKIPDDYPLRF</sequence>